<dbReference type="Pfam" id="PF06041">
    <property type="entry name" value="DUF924"/>
    <property type="match status" value="1"/>
</dbReference>
<dbReference type="AlphaFoldDB" id="A0A4Q7Z5Y9"/>
<dbReference type="InterPro" id="IPR010323">
    <property type="entry name" value="DUF924"/>
</dbReference>
<keyword evidence="2" id="KW-1185">Reference proteome</keyword>
<organism evidence="1 2">
    <name type="scientific">Fluviicoccus keumensis</name>
    <dbReference type="NCBI Taxonomy" id="1435465"/>
    <lineage>
        <taxon>Bacteria</taxon>
        <taxon>Pseudomonadati</taxon>
        <taxon>Pseudomonadota</taxon>
        <taxon>Gammaproteobacteria</taxon>
        <taxon>Moraxellales</taxon>
        <taxon>Moraxellaceae</taxon>
        <taxon>Fluviicoccus</taxon>
    </lineage>
</organism>
<dbReference type="PANTHER" id="PTHR23004">
    <property type="entry name" value="DOUBLECORTIN DOMAIN CONTAINING 2"/>
    <property type="match status" value="1"/>
</dbReference>
<comment type="caution">
    <text evidence="1">The sequence shown here is derived from an EMBL/GenBank/DDBJ whole genome shotgun (WGS) entry which is preliminary data.</text>
</comment>
<accession>A0A4Q7Z5Y9</accession>
<dbReference type="Gene3D" id="1.20.58.320">
    <property type="entry name" value="TPR-like"/>
    <property type="match status" value="1"/>
</dbReference>
<dbReference type="EMBL" id="SHKX01000012">
    <property type="protein sequence ID" value="RZU45133.1"/>
    <property type="molecule type" value="Genomic_DNA"/>
</dbReference>
<dbReference type="Proteomes" id="UP000292423">
    <property type="component" value="Unassembled WGS sequence"/>
</dbReference>
<dbReference type="SUPFAM" id="SSF48452">
    <property type="entry name" value="TPR-like"/>
    <property type="match status" value="1"/>
</dbReference>
<evidence type="ECO:0000313" key="2">
    <source>
        <dbReference type="Proteomes" id="UP000292423"/>
    </source>
</evidence>
<protein>
    <submittedName>
        <fullName evidence="1">Uncharacterized protein (DUF924 family)</fullName>
    </submittedName>
</protein>
<gene>
    <name evidence="1" type="ORF">EV700_1945</name>
</gene>
<name>A0A4Q7Z5Y9_9GAMM</name>
<dbReference type="PANTHER" id="PTHR23004:SF7">
    <property type="entry name" value="DUF924-DOMAIN-CONTAINING PROTEIN"/>
    <property type="match status" value="1"/>
</dbReference>
<proteinExistence type="predicted"/>
<evidence type="ECO:0000313" key="1">
    <source>
        <dbReference type="EMBL" id="RZU45133.1"/>
    </source>
</evidence>
<dbReference type="OrthoDB" id="7593450at2"/>
<reference evidence="1 2" key="1">
    <citation type="submission" date="2019-02" db="EMBL/GenBank/DDBJ databases">
        <title>Genomic Encyclopedia of Type Strains, Phase IV (KMG-IV): sequencing the most valuable type-strain genomes for metagenomic binning, comparative biology and taxonomic classification.</title>
        <authorList>
            <person name="Goeker M."/>
        </authorList>
    </citation>
    <scope>NUCLEOTIDE SEQUENCE [LARGE SCALE GENOMIC DNA]</scope>
    <source>
        <strain evidence="1 2">DSM 105135</strain>
    </source>
</reference>
<dbReference type="InterPro" id="IPR011990">
    <property type="entry name" value="TPR-like_helical_dom_sf"/>
</dbReference>
<dbReference type="Gene3D" id="1.25.40.10">
    <property type="entry name" value="Tetratricopeptide repeat domain"/>
    <property type="match status" value="1"/>
</dbReference>
<dbReference type="RefSeq" id="WP_130413181.1">
    <property type="nucleotide sequence ID" value="NZ_SHKX01000012.1"/>
</dbReference>
<sequence length="200" mass="23183">MTASYEGILDFWFGPQGDDTVVANRQAGLWWSKDPALDAEIRDRFESLVYAAADGDLTDWHQDARGRLALIILVDQFSRNIWRDTPQSFVFDTLARQWCKDGLASRQDRLLKPIERVFFYLPLEHSEDRDDQTRSVALFRELASSVPAEAMKTFAFFLTYATRHQDIIERFGRFPHRNRILGRESTPEETAFLQEPGSSF</sequence>